<comment type="caution">
    <text evidence="1">The sequence shown here is derived from an EMBL/GenBank/DDBJ whole genome shotgun (WGS) entry which is preliminary data.</text>
</comment>
<keyword evidence="2" id="KW-1185">Reference proteome</keyword>
<dbReference type="EMBL" id="JBBKAR010000003">
    <property type="protein sequence ID" value="MEJ8302663.1"/>
    <property type="molecule type" value="Genomic_DNA"/>
</dbReference>
<name>A0ACC6P6W2_9BACL</name>
<protein>
    <submittedName>
        <fullName evidence="1">ATP synthase subunit I</fullName>
    </submittedName>
</protein>
<accession>A0ACC6P6W2</accession>
<evidence type="ECO:0000313" key="2">
    <source>
        <dbReference type="Proteomes" id="UP001380953"/>
    </source>
</evidence>
<proteinExistence type="predicted"/>
<gene>
    <name evidence="1" type="ORF">WKI47_01900</name>
</gene>
<sequence>MDELPRYMRWLTRITYTVLLMGAIWMLIAPHHHPVLLGIVFGVSISCISMYYLGYKVKKLTDAAAEGRKYRGGIGFSWRVIAAIGTVVVAIEFPYEVNLQVLLACIVIAPLILLVLGITFNIKSSKEEMAYFQKKRQDAVGSLEERSKKDA</sequence>
<reference evidence="1" key="1">
    <citation type="submission" date="2024-03" db="EMBL/GenBank/DDBJ databases">
        <title>Whole genome sequecning of epiphytes from Marcgravia umbellata leaves.</title>
        <authorList>
            <person name="Kumar G."/>
            <person name="Savka M.A."/>
        </authorList>
    </citation>
    <scope>NUCLEOTIDE SEQUENCE</scope>
    <source>
        <strain evidence="1">RIT_BL5</strain>
    </source>
</reference>
<dbReference type="Proteomes" id="UP001380953">
    <property type="component" value="Unassembled WGS sequence"/>
</dbReference>
<evidence type="ECO:0000313" key="1">
    <source>
        <dbReference type="EMBL" id="MEJ8302663.1"/>
    </source>
</evidence>
<organism evidence="1 2">
    <name type="scientific">Saccharibacillus sacchari</name>
    <dbReference type="NCBI Taxonomy" id="456493"/>
    <lineage>
        <taxon>Bacteria</taxon>
        <taxon>Bacillati</taxon>
        <taxon>Bacillota</taxon>
        <taxon>Bacilli</taxon>
        <taxon>Bacillales</taxon>
        <taxon>Paenibacillaceae</taxon>
        <taxon>Saccharibacillus</taxon>
    </lineage>
</organism>